<feature type="domain" description="Zinc beta-ribbon finger putative" evidence="3">
    <location>
        <begin position="6"/>
        <end position="61"/>
    </location>
</feature>
<dbReference type="Proteomes" id="UP000326344">
    <property type="component" value="Unassembled WGS sequence"/>
</dbReference>
<dbReference type="InterPro" id="IPR045951">
    <property type="entry name" value="DUF6371"/>
</dbReference>
<dbReference type="AlphaFoldDB" id="A0A5N1JMR1"/>
<evidence type="ECO:0000313" key="4">
    <source>
        <dbReference type="EMBL" id="KAA9356856.1"/>
    </source>
</evidence>
<evidence type="ECO:0000256" key="1">
    <source>
        <dbReference type="SAM" id="MobiDB-lite"/>
    </source>
</evidence>
<dbReference type="Pfam" id="PF21957">
    <property type="entry name" value="Zn_ribbon_16"/>
    <property type="match status" value="1"/>
</dbReference>
<comment type="caution">
    <text evidence="4">The sequence shown here is derived from an EMBL/GenBank/DDBJ whole genome shotgun (WGS) entry which is preliminary data.</text>
</comment>
<dbReference type="NCBIfam" id="NF040506">
    <property type="entry name" value="PG0870_Nterm"/>
    <property type="match status" value="1"/>
</dbReference>
<evidence type="ECO:0000259" key="2">
    <source>
        <dbReference type="Pfam" id="PF19898"/>
    </source>
</evidence>
<accession>A0A5N1JMR1</accession>
<name>A0A5N1JMR1_9BACT</name>
<reference evidence="4 5" key="1">
    <citation type="submission" date="2019-09" db="EMBL/GenBank/DDBJ databases">
        <title>Genome Sequence of Larkinella sp MA1.</title>
        <authorList>
            <person name="Srinivasan S."/>
        </authorList>
    </citation>
    <scope>NUCLEOTIDE SEQUENCE [LARGE SCALE GENOMIC DNA]</scope>
    <source>
        <strain evidence="4 5">MA1</strain>
    </source>
</reference>
<proteinExistence type="predicted"/>
<dbReference type="RefSeq" id="WP_138994184.1">
    <property type="nucleotide sequence ID" value="NZ_VTWS01000001.1"/>
</dbReference>
<feature type="region of interest" description="Disordered" evidence="1">
    <location>
        <begin position="82"/>
        <end position="110"/>
    </location>
</feature>
<evidence type="ECO:0000313" key="5">
    <source>
        <dbReference type="Proteomes" id="UP000326344"/>
    </source>
</evidence>
<organism evidence="4 5">
    <name type="scientific">Larkinella humicola</name>
    <dbReference type="NCBI Taxonomy" id="2607654"/>
    <lineage>
        <taxon>Bacteria</taxon>
        <taxon>Pseudomonadati</taxon>
        <taxon>Bacteroidota</taxon>
        <taxon>Cytophagia</taxon>
        <taxon>Cytophagales</taxon>
        <taxon>Spirosomataceae</taxon>
        <taxon>Larkinella</taxon>
    </lineage>
</organism>
<protein>
    <recommendedName>
        <fullName evidence="6">Toprim domain-containing protein</fullName>
    </recommendedName>
</protein>
<keyword evidence="5" id="KW-1185">Reference proteome</keyword>
<sequence>MTTTDYRYGLHSKYGKGYCPSCGRKSYVPYIDKRTNELAPEEFGRCDHQTSCGHILSPYTKGQGRQSYADEVYDQERQQWQQDNRYPIDGPNRQRSTGPRTPVAPPEPRPVILQTMPQDVFTRSLSGYESNNFAKLLMSHFGSEVATSLIDRFKLGTYKADYELAYWTDKRYITQSFGKGGAIFWMLDANGQVYGGQGVLFDENGATVKFKTPTGDSDRCNRPISYLAKRYLKDRKMPIPDWLTRYETTENKFPYPFGLQQLATAPKGQSIAITESPKTAMLAAGYFPQLCWMAIWSLSYLNKDRLEPLRHRTIALFPDCSKDGKAFDVWKQKADELNANGFRIVVSDYLEKNTSDEQKAKGYDLADFILGEWKGYPPSWDRKPGQIPNCRLIPSLNRFYYAKITGISPDRVYSLAPICELNN</sequence>
<dbReference type="Pfam" id="PF19898">
    <property type="entry name" value="DUF6371"/>
    <property type="match status" value="1"/>
</dbReference>
<feature type="domain" description="DUF6371" evidence="2">
    <location>
        <begin position="131"/>
        <end position="319"/>
    </location>
</feature>
<dbReference type="InterPro" id="IPR047731">
    <property type="entry name" value="Zinc_ribbon_put"/>
</dbReference>
<evidence type="ECO:0000259" key="3">
    <source>
        <dbReference type="Pfam" id="PF21957"/>
    </source>
</evidence>
<evidence type="ECO:0008006" key="6">
    <source>
        <dbReference type="Google" id="ProtNLM"/>
    </source>
</evidence>
<gene>
    <name evidence="4" type="ORF">F0P93_03695</name>
</gene>
<dbReference type="EMBL" id="VTWS01000001">
    <property type="protein sequence ID" value="KAA9356856.1"/>
    <property type="molecule type" value="Genomic_DNA"/>
</dbReference>